<protein>
    <recommendedName>
        <fullName evidence="4">PepSY-like beta-lactamase-inhibitor</fullName>
    </recommendedName>
</protein>
<evidence type="ECO:0000313" key="3">
    <source>
        <dbReference type="Proteomes" id="UP000295620"/>
    </source>
</evidence>
<accession>A0A4R6STF9</accession>
<feature type="chain" id="PRO_5020769459" description="PepSY-like beta-lactamase-inhibitor" evidence="1">
    <location>
        <begin position="18"/>
        <end position="175"/>
    </location>
</feature>
<dbReference type="Proteomes" id="UP000295620">
    <property type="component" value="Unassembled WGS sequence"/>
</dbReference>
<reference evidence="2 3" key="1">
    <citation type="submission" date="2019-03" db="EMBL/GenBank/DDBJ databases">
        <title>Genomic Encyclopedia of Archaeal and Bacterial Type Strains, Phase II (KMG-II): from individual species to whole genera.</title>
        <authorList>
            <person name="Goeker M."/>
        </authorList>
    </citation>
    <scope>NUCLEOTIDE SEQUENCE [LARGE SCALE GENOMIC DNA]</scope>
    <source>
        <strain evidence="2 3">DSM 19035</strain>
    </source>
</reference>
<sequence length="175" mass="19984">MKYLVLLLVLVSANGFAQKKSAKKAPAKKIYHIPPAINPPKEEPETTPMFPQAFAWQINADTTLAANVVFREIIEISGNNVNSRASHKEEPVTLKRSKEKDYNVEEAVRSSITTQLKQYNSMLVKDFLTLTDKDTKAERKFKLFYDQDKNIIRLQDVKTKKFYESTHFEGGSPSM</sequence>
<comment type="caution">
    <text evidence="2">The sequence shown here is derived from an EMBL/GenBank/DDBJ whole genome shotgun (WGS) entry which is preliminary data.</text>
</comment>
<feature type="signal peptide" evidence="1">
    <location>
        <begin position="1"/>
        <end position="17"/>
    </location>
</feature>
<evidence type="ECO:0000256" key="1">
    <source>
        <dbReference type="SAM" id="SignalP"/>
    </source>
</evidence>
<dbReference type="RefSeq" id="WP_133576683.1">
    <property type="nucleotide sequence ID" value="NZ_SNYC01000005.1"/>
</dbReference>
<keyword evidence="3" id="KW-1185">Reference proteome</keyword>
<evidence type="ECO:0008006" key="4">
    <source>
        <dbReference type="Google" id="ProtNLM"/>
    </source>
</evidence>
<organism evidence="2 3">
    <name type="scientific">Pedobacter metabolipauper</name>
    <dbReference type="NCBI Taxonomy" id="425513"/>
    <lineage>
        <taxon>Bacteria</taxon>
        <taxon>Pseudomonadati</taxon>
        <taxon>Bacteroidota</taxon>
        <taxon>Sphingobacteriia</taxon>
        <taxon>Sphingobacteriales</taxon>
        <taxon>Sphingobacteriaceae</taxon>
        <taxon>Pedobacter</taxon>
    </lineage>
</organism>
<gene>
    <name evidence="2" type="ORF">ATK78_2807</name>
</gene>
<keyword evidence="1" id="KW-0732">Signal</keyword>
<evidence type="ECO:0000313" key="2">
    <source>
        <dbReference type="EMBL" id="TDQ08298.1"/>
    </source>
</evidence>
<dbReference type="AlphaFoldDB" id="A0A4R6STF9"/>
<name>A0A4R6STF9_9SPHI</name>
<proteinExistence type="predicted"/>
<dbReference type="OrthoDB" id="1493894at2"/>
<dbReference type="EMBL" id="SNYC01000005">
    <property type="protein sequence ID" value="TDQ08298.1"/>
    <property type="molecule type" value="Genomic_DNA"/>
</dbReference>